<evidence type="ECO:0000256" key="1">
    <source>
        <dbReference type="SAM" id="SignalP"/>
    </source>
</evidence>
<dbReference type="Pfam" id="PF13899">
    <property type="entry name" value="Thioredoxin_7"/>
    <property type="match status" value="1"/>
</dbReference>
<evidence type="ECO:0000259" key="2">
    <source>
        <dbReference type="PROSITE" id="PS51352"/>
    </source>
</evidence>
<dbReference type="InterPro" id="IPR036249">
    <property type="entry name" value="Thioredoxin-like_sf"/>
</dbReference>
<dbReference type="RefSeq" id="WP_284100030.1">
    <property type="nucleotide sequence ID" value="NZ_JARRAF010000006.1"/>
</dbReference>
<feature type="signal peptide" evidence="1">
    <location>
        <begin position="1"/>
        <end position="21"/>
    </location>
</feature>
<reference evidence="3" key="1">
    <citation type="submission" date="2023-03" db="EMBL/GenBank/DDBJ databases">
        <title>Chitinimonas shenzhenensis gen. nov., sp. nov., a novel member of family Burkholderiaceae isolated from activated sludge collected in Shen Zhen, China.</title>
        <authorList>
            <person name="Wang X."/>
        </authorList>
    </citation>
    <scope>NUCLEOTIDE SEQUENCE</scope>
    <source>
        <strain evidence="3">DQS-5</strain>
    </source>
</reference>
<protein>
    <submittedName>
        <fullName evidence="3">Thioredoxin family protein</fullName>
    </submittedName>
</protein>
<feature type="chain" id="PRO_5045210944" evidence="1">
    <location>
        <begin position="22"/>
        <end position="153"/>
    </location>
</feature>
<dbReference type="PROSITE" id="PS51352">
    <property type="entry name" value="THIOREDOXIN_2"/>
    <property type="match status" value="1"/>
</dbReference>
<dbReference type="CDD" id="cd02947">
    <property type="entry name" value="TRX_family"/>
    <property type="match status" value="1"/>
</dbReference>
<keyword evidence="1" id="KW-0732">Signal</keyword>
<dbReference type="SUPFAM" id="SSF52833">
    <property type="entry name" value="Thioredoxin-like"/>
    <property type="match status" value="1"/>
</dbReference>
<gene>
    <name evidence="3" type="ORF">PZA18_06640</name>
</gene>
<organism evidence="3 4">
    <name type="scientific">Parachitinimonas caeni</name>
    <dbReference type="NCBI Taxonomy" id="3031301"/>
    <lineage>
        <taxon>Bacteria</taxon>
        <taxon>Pseudomonadati</taxon>
        <taxon>Pseudomonadota</taxon>
        <taxon>Betaproteobacteria</taxon>
        <taxon>Neisseriales</taxon>
        <taxon>Chitinibacteraceae</taxon>
        <taxon>Parachitinimonas</taxon>
    </lineage>
</organism>
<sequence length="153" mass="16659">MLRTTLFSLLAAASLLSQAHAADAMPYDETANAKTEVAQALQDATKSGKKMLLVFGANWCKDCRELDKALHLGRTADLVKSKYKLVKVDVGRFDKNLDLAKVYGDPIGKGIPSVVVVSDKNEVVYATRAGELADARGMGEEKIYEFFKTMAAK</sequence>
<evidence type="ECO:0000313" key="3">
    <source>
        <dbReference type="EMBL" id="MDK2123723.1"/>
    </source>
</evidence>
<dbReference type="Gene3D" id="3.40.30.10">
    <property type="entry name" value="Glutaredoxin"/>
    <property type="match status" value="1"/>
</dbReference>
<dbReference type="EMBL" id="JARRAF010000006">
    <property type="protein sequence ID" value="MDK2123723.1"/>
    <property type="molecule type" value="Genomic_DNA"/>
</dbReference>
<name>A0ABT7DUH0_9NEIS</name>
<keyword evidence="4" id="KW-1185">Reference proteome</keyword>
<dbReference type="Proteomes" id="UP001172778">
    <property type="component" value="Unassembled WGS sequence"/>
</dbReference>
<proteinExistence type="predicted"/>
<dbReference type="InterPro" id="IPR013766">
    <property type="entry name" value="Thioredoxin_domain"/>
</dbReference>
<feature type="domain" description="Thioredoxin" evidence="2">
    <location>
        <begin position="16"/>
        <end position="152"/>
    </location>
</feature>
<evidence type="ECO:0000313" key="4">
    <source>
        <dbReference type="Proteomes" id="UP001172778"/>
    </source>
</evidence>
<comment type="caution">
    <text evidence="3">The sequence shown here is derived from an EMBL/GenBank/DDBJ whole genome shotgun (WGS) entry which is preliminary data.</text>
</comment>
<accession>A0ABT7DUH0</accession>